<proteinExistence type="inferred from homology"/>
<protein>
    <submittedName>
        <fullName evidence="4">Uncharacterized protein</fullName>
    </submittedName>
</protein>
<feature type="transmembrane region" description="Helical" evidence="2">
    <location>
        <begin position="67"/>
        <end position="88"/>
    </location>
</feature>
<feature type="chain" id="PRO_5045830823" evidence="3">
    <location>
        <begin position="19"/>
        <end position="135"/>
    </location>
</feature>
<sequence>MLGLSALVFAIMVRNVWANMFTGDKEIIALTSLVLPIIGLCELGNCPQTTGCGVLRGTARPKEGANINLGCFYLVGMPVAIWLAFFAGYDFKGLWLGMLAVQVSCMLTMLLVLIRTDWNFEAERAKKLTGAQPVV</sequence>
<feature type="signal peptide" evidence="3">
    <location>
        <begin position="1"/>
        <end position="18"/>
    </location>
</feature>
<evidence type="ECO:0000256" key="2">
    <source>
        <dbReference type="SAM" id="Phobius"/>
    </source>
</evidence>
<keyword evidence="2" id="KW-0812">Transmembrane</keyword>
<evidence type="ECO:0000313" key="5">
    <source>
        <dbReference type="Proteomes" id="UP001396334"/>
    </source>
</evidence>
<keyword evidence="3" id="KW-0732">Signal</keyword>
<dbReference type="PANTHER" id="PTHR11206">
    <property type="entry name" value="MULTIDRUG RESISTANCE PROTEIN"/>
    <property type="match status" value="1"/>
</dbReference>
<keyword evidence="5" id="KW-1185">Reference proteome</keyword>
<dbReference type="EMBL" id="JBBPBN010000089">
    <property type="protein sequence ID" value="KAK8981535.1"/>
    <property type="molecule type" value="Genomic_DNA"/>
</dbReference>
<organism evidence="4 5">
    <name type="scientific">Hibiscus sabdariffa</name>
    <name type="common">roselle</name>
    <dbReference type="NCBI Taxonomy" id="183260"/>
    <lineage>
        <taxon>Eukaryota</taxon>
        <taxon>Viridiplantae</taxon>
        <taxon>Streptophyta</taxon>
        <taxon>Embryophyta</taxon>
        <taxon>Tracheophyta</taxon>
        <taxon>Spermatophyta</taxon>
        <taxon>Magnoliopsida</taxon>
        <taxon>eudicotyledons</taxon>
        <taxon>Gunneridae</taxon>
        <taxon>Pentapetalae</taxon>
        <taxon>rosids</taxon>
        <taxon>malvids</taxon>
        <taxon>Malvales</taxon>
        <taxon>Malvaceae</taxon>
        <taxon>Malvoideae</taxon>
        <taxon>Hibiscus</taxon>
    </lineage>
</organism>
<name>A0ABR2NZA9_9ROSI</name>
<feature type="transmembrane region" description="Helical" evidence="2">
    <location>
        <begin position="28"/>
        <end position="46"/>
    </location>
</feature>
<evidence type="ECO:0000256" key="3">
    <source>
        <dbReference type="SAM" id="SignalP"/>
    </source>
</evidence>
<gene>
    <name evidence="4" type="ORF">V6N11_027948</name>
</gene>
<comment type="caution">
    <text evidence="4">The sequence shown here is derived from an EMBL/GenBank/DDBJ whole genome shotgun (WGS) entry which is preliminary data.</text>
</comment>
<keyword evidence="2" id="KW-1133">Transmembrane helix</keyword>
<feature type="transmembrane region" description="Helical" evidence="2">
    <location>
        <begin position="94"/>
        <end position="114"/>
    </location>
</feature>
<dbReference type="Proteomes" id="UP001396334">
    <property type="component" value="Unassembled WGS sequence"/>
</dbReference>
<evidence type="ECO:0000313" key="4">
    <source>
        <dbReference type="EMBL" id="KAK8981535.1"/>
    </source>
</evidence>
<evidence type="ECO:0000256" key="1">
    <source>
        <dbReference type="ARBA" id="ARBA00010199"/>
    </source>
</evidence>
<dbReference type="InterPro" id="IPR002528">
    <property type="entry name" value="MATE_fam"/>
</dbReference>
<reference evidence="4 5" key="1">
    <citation type="journal article" date="2024" name="G3 (Bethesda)">
        <title>Genome assembly of Hibiscus sabdariffa L. provides insights into metabolisms of medicinal natural products.</title>
        <authorList>
            <person name="Kim T."/>
        </authorList>
    </citation>
    <scope>NUCLEOTIDE SEQUENCE [LARGE SCALE GENOMIC DNA]</scope>
    <source>
        <strain evidence="4">TK-2024</strain>
        <tissue evidence="4">Old leaves</tissue>
    </source>
</reference>
<accession>A0ABR2NZA9</accession>
<dbReference type="Pfam" id="PF01554">
    <property type="entry name" value="MatE"/>
    <property type="match status" value="1"/>
</dbReference>
<keyword evidence="2" id="KW-0472">Membrane</keyword>
<comment type="similarity">
    <text evidence="1">Belongs to the multi antimicrobial extrusion (MATE) (TC 2.A.66.1) family.</text>
</comment>